<name>A0AAV9TXE5_9PEZI</name>
<dbReference type="EMBL" id="JAVHNQ010000018">
    <property type="protein sequence ID" value="KAK6330346.1"/>
    <property type="molecule type" value="Genomic_DNA"/>
</dbReference>
<evidence type="ECO:0000256" key="1">
    <source>
        <dbReference type="SAM" id="SignalP"/>
    </source>
</evidence>
<gene>
    <name evidence="2" type="ORF">TWF696_003442</name>
</gene>
<dbReference type="AlphaFoldDB" id="A0AAV9TXE5"/>
<dbReference type="Proteomes" id="UP001375240">
    <property type="component" value="Unassembled WGS sequence"/>
</dbReference>
<proteinExistence type="predicted"/>
<sequence>MIILRLVILLLEIYFAHASAIVNGAADDGFPNTDFTENEVIRDSGDTLEKRLPRPPRVPFKRVPNVDYSRPINQDLERAVERALEIYDVGTKATELVSCGITLFVSVLDNGNPDWCKESSGNDFILGSQATQTKHSLALGSLVDSGRLPNVVRNITDVDPAPIVAAARSKPAVRKMIVRYIVALQMQEDQKRSSRGFCRLYSALSLTGECVEFPTPSTSARFSIAGPRATSARSVISKWYSRRRGQISPLTRRTPLPQQAYPTQQASPTSTYIPTPVATVAPPGDFVGIDDASLDDGVYEIVGRYFSAEWSALDDSLDEPTKAISNAAWTTAIRTTTIPPIFEEDAPFTVSYIVRQEVQSALRNDASVKAIISNWLLYTVVASVAFIITLL</sequence>
<organism evidence="2 3">
    <name type="scientific">Orbilia brochopaga</name>
    <dbReference type="NCBI Taxonomy" id="3140254"/>
    <lineage>
        <taxon>Eukaryota</taxon>
        <taxon>Fungi</taxon>
        <taxon>Dikarya</taxon>
        <taxon>Ascomycota</taxon>
        <taxon>Pezizomycotina</taxon>
        <taxon>Orbiliomycetes</taxon>
        <taxon>Orbiliales</taxon>
        <taxon>Orbiliaceae</taxon>
        <taxon>Orbilia</taxon>
    </lineage>
</organism>
<keyword evidence="1" id="KW-0732">Signal</keyword>
<comment type="caution">
    <text evidence="2">The sequence shown here is derived from an EMBL/GenBank/DDBJ whole genome shotgun (WGS) entry which is preliminary data.</text>
</comment>
<feature type="chain" id="PRO_5044024230" evidence="1">
    <location>
        <begin position="19"/>
        <end position="391"/>
    </location>
</feature>
<keyword evidence="3" id="KW-1185">Reference proteome</keyword>
<evidence type="ECO:0000313" key="3">
    <source>
        <dbReference type="Proteomes" id="UP001375240"/>
    </source>
</evidence>
<feature type="signal peptide" evidence="1">
    <location>
        <begin position="1"/>
        <end position="18"/>
    </location>
</feature>
<reference evidence="2 3" key="1">
    <citation type="submission" date="2019-10" db="EMBL/GenBank/DDBJ databases">
        <authorList>
            <person name="Palmer J.M."/>
        </authorList>
    </citation>
    <scope>NUCLEOTIDE SEQUENCE [LARGE SCALE GENOMIC DNA]</scope>
    <source>
        <strain evidence="2 3">TWF696</strain>
    </source>
</reference>
<evidence type="ECO:0000313" key="2">
    <source>
        <dbReference type="EMBL" id="KAK6330346.1"/>
    </source>
</evidence>
<protein>
    <submittedName>
        <fullName evidence="2">Uncharacterized protein</fullName>
    </submittedName>
</protein>
<accession>A0AAV9TXE5</accession>